<feature type="compositionally biased region" description="Basic and acidic residues" evidence="1">
    <location>
        <begin position="59"/>
        <end position="69"/>
    </location>
</feature>
<sequence>MGNNPSRANGHGPYSRSRSYSQDRGPVAYNLKRGFTTRGGRRDKYDQEYVDEEDADADEYGRHRERERGAFAGQMSQMPQMQYSSHTMTPQYMSGNQHLAFPQPQMHAGINPVVPGMNGAVPSAGNFFPNPPMNMPEPAFDPEGPVVPPIPTSRRGRMGTPYVAPRPYDSPSSDDDLTDSLDPEARERLQPRLAPGQYGPYDPIRNRNRTPAPALRRDRHGHRRAESSPVFHHRQQSPFDDRMDEPPVIPPHPAGGQPFQQQQGFVPHDFGMSPGMDDRDMHQYQQQQYQQQQQQQQQQQYQQQQQRHQRHHHYQPEPEPIRPRPFEPIQRSHNPLPPPPRDIFQMSPYARVLRELRKPIDENAILGGAAAIHTVGAINIGGAPGHHHQSTRSSKEKKRKGLFRSLSHRLGSRRSEDEFEAQQPQTFVGGTSTAVYPIVQHMPDGSTQLIYNPPVMPVPAMPVPMAGAGIVPPPGVMPGYVPAAAPTAGGVNPPPPVIPQGAHVPQGYGHGHGQTPVFPPGPAPTPIPVLHSPGPARMPTPQPAPPPPPVIKITHGSDYAGLLHMSPHRVHYQHRSYPTGMHLLEAMKFLPHRPDLAEQIRNCGTPEEAVAVASGMREFWKRDWEGVALDMMEEVLYQKFIQHPQLRALLMSTGNADLVFSDPDTTWGDGQIGQGMNWLGHALMRVRSRFREEGLDA</sequence>
<feature type="region of interest" description="Disordered" evidence="1">
    <location>
        <begin position="519"/>
        <end position="544"/>
    </location>
</feature>
<evidence type="ECO:0000313" key="4">
    <source>
        <dbReference type="Proteomes" id="UP000308197"/>
    </source>
</evidence>
<organism evidence="3 4">
    <name type="scientific">Polyporus arcularius HHB13444</name>
    <dbReference type="NCBI Taxonomy" id="1314778"/>
    <lineage>
        <taxon>Eukaryota</taxon>
        <taxon>Fungi</taxon>
        <taxon>Dikarya</taxon>
        <taxon>Basidiomycota</taxon>
        <taxon>Agaricomycotina</taxon>
        <taxon>Agaricomycetes</taxon>
        <taxon>Polyporales</taxon>
        <taxon>Polyporaceae</taxon>
        <taxon>Polyporus</taxon>
    </lineage>
</organism>
<dbReference type="CDD" id="cd15457">
    <property type="entry name" value="NADAR"/>
    <property type="match status" value="1"/>
</dbReference>
<dbReference type="STRING" id="1314778.A0A5C3PYI8"/>
<feature type="compositionally biased region" description="Acidic residues" evidence="1">
    <location>
        <begin position="172"/>
        <end position="182"/>
    </location>
</feature>
<feature type="domain" description="NADAR" evidence="2">
    <location>
        <begin position="566"/>
        <end position="691"/>
    </location>
</feature>
<dbReference type="AlphaFoldDB" id="A0A5C3PYI8"/>
<dbReference type="Pfam" id="PF08719">
    <property type="entry name" value="NADAR"/>
    <property type="match status" value="1"/>
</dbReference>
<dbReference type="SUPFAM" id="SSF143990">
    <property type="entry name" value="YbiA-like"/>
    <property type="match status" value="1"/>
</dbReference>
<dbReference type="InParanoid" id="A0A5C3PYI8"/>
<feature type="region of interest" description="Disordered" evidence="1">
    <location>
        <begin position="135"/>
        <end position="343"/>
    </location>
</feature>
<feature type="compositionally biased region" description="Basic residues" evidence="1">
    <location>
        <begin position="385"/>
        <end position="401"/>
    </location>
</feature>
<feature type="compositionally biased region" description="Basic and acidic residues" evidence="1">
    <location>
        <begin position="314"/>
        <end position="325"/>
    </location>
</feature>
<evidence type="ECO:0000256" key="1">
    <source>
        <dbReference type="SAM" id="MobiDB-lite"/>
    </source>
</evidence>
<dbReference type="InterPro" id="IPR012816">
    <property type="entry name" value="NADAR"/>
</dbReference>
<evidence type="ECO:0000313" key="3">
    <source>
        <dbReference type="EMBL" id="TFK94925.1"/>
    </source>
</evidence>
<feature type="compositionally biased region" description="Low complexity" evidence="1">
    <location>
        <begin position="254"/>
        <end position="268"/>
    </location>
</feature>
<gene>
    <name evidence="3" type="ORF">K466DRAFT_657435</name>
</gene>
<keyword evidence="4" id="KW-1185">Reference proteome</keyword>
<proteinExistence type="predicted"/>
<reference evidence="3 4" key="1">
    <citation type="journal article" date="2019" name="Nat. Ecol. Evol.">
        <title>Megaphylogeny resolves global patterns of mushroom evolution.</title>
        <authorList>
            <person name="Varga T."/>
            <person name="Krizsan K."/>
            <person name="Foldi C."/>
            <person name="Dima B."/>
            <person name="Sanchez-Garcia M."/>
            <person name="Sanchez-Ramirez S."/>
            <person name="Szollosi G.J."/>
            <person name="Szarkandi J.G."/>
            <person name="Papp V."/>
            <person name="Albert L."/>
            <person name="Andreopoulos W."/>
            <person name="Angelini C."/>
            <person name="Antonin V."/>
            <person name="Barry K.W."/>
            <person name="Bougher N.L."/>
            <person name="Buchanan P."/>
            <person name="Buyck B."/>
            <person name="Bense V."/>
            <person name="Catcheside P."/>
            <person name="Chovatia M."/>
            <person name="Cooper J."/>
            <person name="Damon W."/>
            <person name="Desjardin D."/>
            <person name="Finy P."/>
            <person name="Geml J."/>
            <person name="Haridas S."/>
            <person name="Hughes K."/>
            <person name="Justo A."/>
            <person name="Karasinski D."/>
            <person name="Kautmanova I."/>
            <person name="Kiss B."/>
            <person name="Kocsube S."/>
            <person name="Kotiranta H."/>
            <person name="LaButti K.M."/>
            <person name="Lechner B.E."/>
            <person name="Liimatainen K."/>
            <person name="Lipzen A."/>
            <person name="Lukacs Z."/>
            <person name="Mihaltcheva S."/>
            <person name="Morgado L.N."/>
            <person name="Niskanen T."/>
            <person name="Noordeloos M.E."/>
            <person name="Ohm R.A."/>
            <person name="Ortiz-Santana B."/>
            <person name="Ovrebo C."/>
            <person name="Racz N."/>
            <person name="Riley R."/>
            <person name="Savchenko A."/>
            <person name="Shiryaev A."/>
            <person name="Soop K."/>
            <person name="Spirin V."/>
            <person name="Szebenyi C."/>
            <person name="Tomsovsky M."/>
            <person name="Tulloss R.E."/>
            <person name="Uehling J."/>
            <person name="Grigoriev I.V."/>
            <person name="Vagvolgyi C."/>
            <person name="Papp T."/>
            <person name="Martin F.M."/>
            <person name="Miettinen O."/>
            <person name="Hibbett D.S."/>
            <person name="Nagy L.G."/>
        </authorList>
    </citation>
    <scope>NUCLEOTIDE SEQUENCE [LARGE SCALE GENOMIC DNA]</scope>
    <source>
        <strain evidence="3 4">HHB13444</strain>
    </source>
</reference>
<feature type="compositionally biased region" description="Acidic residues" evidence="1">
    <location>
        <begin position="48"/>
        <end position="58"/>
    </location>
</feature>
<feature type="compositionally biased region" description="Low complexity" evidence="1">
    <location>
        <begin position="283"/>
        <end position="306"/>
    </location>
</feature>
<dbReference type="InterPro" id="IPR037238">
    <property type="entry name" value="YbiA-like_sf"/>
</dbReference>
<dbReference type="Gene3D" id="1.10.357.40">
    <property type="entry name" value="YbiA-like"/>
    <property type="match status" value="1"/>
</dbReference>
<protein>
    <submittedName>
        <fullName evidence="3">DUF1768-domain-containing protein</fullName>
    </submittedName>
</protein>
<feature type="region of interest" description="Disordered" evidence="1">
    <location>
        <begin position="380"/>
        <end position="401"/>
    </location>
</feature>
<dbReference type="Proteomes" id="UP000308197">
    <property type="component" value="Unassembled WGS sequence"/>
</dbReference>
<name>A0A5C3PYI8_9APHY</name>
<evidence type="ECO:0000259" key="2">
    <source>
        <dbReference type="Pfam" id="PF08719"/>
    </source>
</evidence>
<feature type="region of interest" description="Disordered" evidence="1">
    <location>
        <begin position="1"/>
        <end position="74"/>
    </location>
</feature>
<dbReference type="EMBL" id="ML210964">
    <property type="protein sequence ID" value="TFK94925.1"/>
    <property type="molecule type" value="Genomic_DNA"/>
</dbReference>
<accession>A0A5C3PYI8</accession>